<accession>A0A921KKY9</accession>
<dbReference type="RefSeq" id="WP_274958741.1">
    <property type="nucleotide sequence ID" value="NZ_DYWQ01000051.1"/>
</dbReference>
<evidence type="ECO:0000313" key="2">
    <source>
        <dbReference type="Proteomes" id="UP000697330"/>
    </source>
</evidence>
<name>A0A921KKY9_9ACTN</name>
<organism evidence="1 2">
    <name type="scientific">Thermophilibacter provencensis</name>
    <dbReference type="NCBI Taxonomy" id="1852386"/>
    <lineage>
        <taxon>Bacteria</taxon>
        <taxon>Bacillati</taxon>
        <taxon>Actinomycetota</taxon>
        <taxon>Coriobacteriia</taxon>
        <taxon>Coriobacteriales</taxon>
        <taxon>Atopobiaceae</taxon>
        <taxon>Thermophilibacter</taxon>
    </lineage>
</organism>
<protein>
    <submittedName>
        <fullName evidence="1">Uncharacterized protein</fullName>
    </submittedName>
</protein>
<dbReference type="AlphaFoldDB" id="A0A921KKY9"/>
<dbReference type="Proteomes" id="UP000697330">
    <property type="component" value="Unassembled WGS sequence"/>
</dbReference>
<reference evidence="1" key="1">
    <citation type="journal article" date="2021" name="PeerJ">
        <title>Extensive microbial diversity within the chicken gut microbiome revealed by metagenomics and culture.</title>
        <authorList>
            <person name="Gilroy R."/>
            <person name="Ravi A."/>
            <person name="Getino M."/>
            <person name="Pursley I."/>
            <person name="Horton D.L."/>
            <person name="Alikhan N.F."/>
            <person name="Baker D."/>
            <person name="Gharbi K."/>
            <person name="Hall N."/>
            <person name="Watson M."/>
            <person name="Adriaenssens E.M."/>
            <person name="Foster-Nyarko E."/>
            <person name="Jarju S."/>
            <person name="Secka A."/>
            <person name="Antonio M."/>
            <person name="Oren A."/>
            <person name="Chaudhuri R.R."/>
            <person name="La Ragione R."/>
            <person name="Hildebrand F."/>
            <person name="Pallen M.J."/>
        </authorList>
    </citation>
    <scope>NUCLEOTIDE SEQUENCE</scope>
    <source>
        <strain evidence="1">CHK124-7917</strain>
    </source>
</reference>
<proteinExistence type="predicted"/>
<evidence type="ECO:0000313" key="1">
    <source>
        <dbReference type="EMBL" id="HJF44769.1"/>
    </source>
</evidence>
<dbReference type="EMBL" id="DYWQ01000051">
    <property type="protein sequence ID" value="HJF44769.1"/>
    <property type="molecule type" value="Genomic_DNA"/>
</dbReference>
<sequence>MATQFDPLGFVGDLVNGAGGAVQDMVGAVASGAGEVAQGAINTVGQGVDAVGNAVGGVIEDVFRPEQKDEGGGRLSTPALEPRYAPTVRSDVHFILPRDIVVRRITKGVDGEPFEGRPQNLRMDLDGVTLMASTKPLAHEVERIPVSNVALFRQGEKPESNPLLNVLLASVFGSPVLGLIVLIGSMEPHERDVWYLYVSRHDGGEDLFKLSCRENGDEVVEFLDEYMLLEKL</sequence>
<comment type="caution">
    <text evidence="1">The sequence shown here is derived from an EMBL/GenBank/DDBJ whole genome shotgun (WGS) entry which is preliminary data.</text>
</comment>
<gene>
    <name evidence="1" type="ORF">K8U72_03165</name>
</gene>
<reference evidence="1" key="2">
    <citation type="submission" date="2021-09" db="EMBL/GenBank/DDBJ databases">
        <authorList>
            <person name="Gilroy R."/>
        </authorList>
    </citation>
    <scope>NUCLEOTIDE SEQUENCE</scope>
    <source>
        <strain evidence="1">CHK124-7917</strain>
    </source>
</reference>